<dbReference type="Proteomes" id="UP000245884">
    <property type="component" value="Unassembled WGS sequence"/>
</dbReference>
<evidence type="ECO:0000256" key="2">
    <source>
        <dbReference type="SAM" id="Phobius"/>
    </source>
</evidence>
<feature type="region of interest" description="Disordered" evidence="1">
    <location>
        <begin position="428"/>
        <end position="469"/>
    </location>
</feature>
<protein>
    <submittedName>
        <fullName evidence="3">Uncharacterized protein</fullName>
    </submittedName>
</protein>
<feature type="transmembrane region" description="Helical" evidence="2">
    <location>
        <begin position="109"/>
        <end position="127"/>
    </location>
</feature>
<keyword evidence="2" id="KW-1133">Transmembrane helix</keyword>
<sequence length="572" mass="62330">MATVLVRPAAVHGSGVAVSTDEEYQAFFNLLHKVSVVQSCVITATTICGWEHLALLPAEIRAWRLLLAGNFRPPRIAVLLARYAVIGAIVSSGMFFWGDPRDCGAVLDSIWSLYIILWACCASIFLYRLKIMYCDSRRVMFPLVGLWCISIGVWAYIVHHGFHGVRVPDETQVPWGPKCKPNVNRNLAPIGWMISFVFDLVVLVATVARLRRIDQDRLWGHAARTHRWLWTSSLIYFSVATAVNLSCFLAELLVDDSVLSQIPTSIAFVMHVVVASRLVLASKGWIGDYEADDHVYDWELEEPHHSRSSKASTRRSHPSEAPITFDLHIEERVSDFRPQSTHQGPQETRQVHSLPRGLTSFPQRRSIIRRSKSSVAMSAPPAMWCYDGKQTTSPAAPTAGGGTEMTDVNGGGGGDGAAPSWLEEVREASSATAGPVRKMTSTTLRRPSGDNGNKKTLKASAAGGHRPAPLRGVVVSPHHGEEEENVENQEISVDSPLRKHGKALLSISSPEAGVGFPFEYDGVERRGGECGWVTSKTSSARIFTTSPEAAAAGAASCASASQLVDALSKFAP</sequence>
<keyword evidence="4" id="KW-1185">Reference proteome</keyword>
<dbReference type="OrthoDB" id="3365612at2759"/>
<dbReference type="RefSeq" id="XP_025360912.1">
    <property type="nucleotide sequence ID" value="XM_025508394.1"/>
</dbReference>
<feature type="transmembrane region" description="Helical" evidence="2">
    <location>
        <begin position="139"/>
        <end position="157"/>
    </location>
</feature>
<keyword evidence="2" id="KW-0472">Membrane</keyword>
<evidence type="ECO:0000313" key="3">
    <source>
        <dbReference type="EMBL" id="PWN26300.1"/>
    </source>
</evidence>
<proteinExistence type="predicted"/>
<feature type="transmembrane region" description="Helical" evidence="2">
    <location>
        <begin position="190"/>
        <end position="208"/>
    </location>
</feature>
<feature type="transmembrane region" description="Helical" evidence="2">
    <location>
        <begin position="228"/>
        <end position="254"/>
    </location>
</feature>
<feature type="transmembrane region" description="Helical" evidence="2">
    <location>
        <begin position="76"/>
        <end position="97"/>
    </location>
</feature>
<gene>
    <name evidence="3" type="ORF">BDZ90DRAFT_261616</name>
</gene>
<organism evidence="3 4">
    <name type="scientific">Jaminaea rosea</name>
    <dbReference type="NCBI Taxonomy" id="1569628"/>
    <lineage>
        <taxon>Eukaryota</taxon>
        <taxon>Fungi</taxon>
        <taxon>Dikarya</taxon>
        <taxon>Basidiomycota</taxon>
        <taxon>Ustilaginomycotina</taxon>
        <taxon>Exobasidiomycetes</taxon>
        <taxon>Microstromatales</taxon>
        <taxon>Microstromatales incertae sedis</taxon>
        <taxon>Jaminaea</taxon>
    </lineage>
</organism>
<reference evidence="3 4" key="1">
    <citation type="journal article" date="2018" name="Mol. Biol. Evol.">
        <title>Broad Genomic Sampling Reveals a Smut Pathogenic Ancestry of the Fungal Clade Ustilaginomycotina.</title>
        <authorList>
            <person name="Kijpornyongpan T."/>
            <person name="Mondo S.J."/>
            <person name="Barry K."/>
            <person name="Sandor L."/>
            <person name="Lee J."/>
            <person name="Lipzen A."/>
            <person name="Pangilinan J."/>
            <person name="LaButti K."/>
            <person name="Hainaut M."/>
            <person name="Henrissat B."/>
            <person name="Grigoriev I.V."/>
            <person name="Spatafora J.W."/>
            <person name="Aime M.C."/>
        </authorList>
    </citation>
    <scope>NUCLEOTIDE SEQUENCE [LARGE SCALE GENOMIC DNA]</scope>
    <source>
        <strain evidence="3 4">MCA 5214</strain>
    </source>
</reference>
<dbReference type="AlphaFoldDB" id="A0A316UM62"/>
<dbReference type="EMBL" id="KZ819672">
    <property type="protein sequence ID" value="PWN26300.1"/>
    <property type="molecule type" value="Genomic_DNA"/>
</dbReference>
<evidence type="ECO:0000256" key="1">
    <source>
        <dbReference type="SAM" id="MobiDB-lite"/>
    </source>
</evidence>
<dbReference type="GeneID" id="37030217"/>
<feature type="region of interest" description="Disordered" evidence="1">
    <location>
        <begin position="392"/>
        <end position="416"/>
    </location>
</feature>
<accession>A0A316UM62</accession>
<feature type="compositionally biased region" description="Gly residues" evidence="1">
    <location>
        <begin position="399"/>
        <end position="416"/>
    </location>
</feature>
<keyword evidence="2" id="KW-0812">Transmembrane</keyword>
<evidence type="ECO:0000313" key="4">
    <source>
        <dbReference type="Proteomes" id="UP000245884"/>
    </source>
</evidence>
<name>A0A316UM62_9BASI</name>